<organism evidence="1 2">
    <name type="scientific">Trifolium medium</name>
    <dbReference type="NCBI Taxonomy" id="97028"/>
    <lineage>
        <taxon>Eukaryota</taxon>
        <taxon>Viridiplantae</taxon>
        <taxon>Streptophyta</taxon>
        <taxon>Embryophyta</taxon>
        <taxon>Tracheophyta</taxon>
        <taxon>Spermatophyta</taxon>
        <taxon>Magnoliopsida</taxon>
        <taxon>eudicotyledons</taxon>
        <taxon>Gunneridae</taxon>
        <taxon>Pentapetalae</taxon>
        <taxon>rosids</taxon>
        <taxon>fabids</taxon>
        <taxon>Fabales</taxon>
        <taxon>Fabaceae</taxon>
        <taxon>Papilionoideae</taxon>
        <taxon>50 kb inversion clade</taxon>
        <taxon>NPAAA clade</taxon>
        <taxon>Hologalegina</taxon>
        <taxon>IRL clade</taxon>
        <taxon>Trifolieae</taxon>
        <taxon>Trifolium</taxon>
    </lineage>
</organism>
<keyword evidence="2" id="KW-1185">Reference proteome</keyword>
<feature type="non-terminal residue" evidence="1">
    <location>
        <position position="37"/>
    </location>
</feature>
<comment type="caution">
    <text evidence="1">The sequence shown here is derived from an EMBL/GenBank/DDBJ whole genome shotgun (WGS) entry which is preliminary data.</text>
</comment>
<accession>A0A392U6S2</accession>
<name>A0A392U6S2_9FABA</name>
<protein>
    <submittedName>
        <fullName evidence="1">Uncharacterized protein</fullName>
    </submittedName>
</protein>
<evidence type="ECO:0000313" key="1">
    <source>
        <dbReference type="EMBL" id="MCI69072.1"/>
    </source>
</evidence>
<dbReference type="Proteomes" id="UP000265520">
    <property type="component" value="Unassembled WGS sequence"/>
</dbReference>
<evidence type="ECO:0000313" key="2">
    <source>
        <dbReference type="Proteomes" id="UP000265520"/>
    </source>
</evidence>
<reference evidence="1 2" key="1">
    <citation type="journal article" date="2018" name="Front. Plant Sci.">
        <title>Red Clover (Trifolium pratense) and Zigzag Clover (T. medium) - A Picture of Genomic Similarities and Differences.</title>
        <authorList>
            <person name="Dluhosova J."/>
            <person name="Istvanek J."/>
            <person name="Nedelnik J."/>
            <person name="Repkova J."/>
        </authorList>
    </citation>
    <scope>NUCLEOTIDE SEQUENCE [LARGE SCALE GENOMIC DNA]</scope>
    <source>
        <strain evidence="2">cv. 10/8</strain>
        <tissue evidence="1">Leaf</tissue>
    </source>
</reference>
<proteinExistence type="predicted"/>
<dbReference type="AlphaFoldDB" id="A0A392U6S2"/>
<sequence>MLEEKQITLSFEVQNSSSASRCLQQASCSGTASTAEQ</sequence>
<dbReference type="EMBL" id="LXQA010748625">
    <property type="protein sequence ID" value="MCI69072.1"/>
    <property type="molecule type" value="Genomic_DNA"/>
</dbReference>